<dbReference type="SUPFAM" id="SSF53474">
    <property type="entry name" value="alpha/beta-Hydrolases"/>
    <property type="match status" value="1"/>
</dbReference>
<organism evidence="3 4">
    <name type="scientific">Hordeum vulgare subsp. vulgare</name>
    <name type="common">Domesticated barley</name>
    <dbReference type="NCBI Taxonomy" id="112509"/>
    <lineage>
        <taxon>Eukaryota</taxon>
        <taxon>Viridiplantae</taxon>
        <taxon>Streptophyta</taxon>
        <taxon>Embryophyta</taxon>
        <taxon>Tracheophyta</taxon>
        <taxon>Spermatophyta</taxon>
        <taxon>Magnoliopsida</taxon>
        <taxon>Liliopsida</taxon>
        <taxon>Poales</taxon>
        <taxon>Poaceae</taxon>
        <taxon>BOP clade</taxon>
        <taxon>Pooideae</taxon>
        <taxon>Triticodae</taxon>
        <taxon>Triticeae</taxon>
        <taxon>Hordeinae</taxon>
        <taxon>Hordeum</taxon>
    </lineage>
</organism>
<dbReference type="RefSeq" id="XP_044956885.1">
    <property type="nucleotide sequence ID" value="XM_045100950.1"/>
</dbReference>
<dbReference type="InterPro" id="IPR001375">
    <property type="entry name" value="Peptidase_S9_cat"/>
</dbReference>
<dbReference type="Gramene" id="HORVU.MOREX.r2.7HG0550890.1">
    <property type="protein sequence ID" value="HORVU.MOREX.r2.7HG0550890.1"/>
    <property type="gene ID" value="HORVU.MOREX.r2.7HG0550890"/>
</dbReference>
<accession>A0A8I6Z0R8</accession>
<proteinExistence type="predicted"/>
<dbReference type="Gramene" id="HORVU.MOREX.r3.7HG0664070.2">
    <property type="protein sequence ID" value="HORVU.MOREX.r3.7HG0664070.2"/>
    <property type="gene ID" value="HORVU.MOREX.r3.7HG0664070"/>
</dbReference>
<dbReference type="GO" id="GO:0008236">
    <property type="term" value="F:serine-type peptidase activity"/>
    <property type="evidence" value="ECO:0007669"/>
    <property type="project" value="InterPro"/>
</dbReference>
<dbReference type="GO" id="GO:0006508">
    <property type="term" value="P:proteolysis"/>
    <property type="evidence" value="ECO:0007669"/>
    <property type="project" value="InterPro"/>
</dbReference>
<protein>
    <recommendedName>
        <fullName evidence="2">Peptidase S9 prolyl oligopeptidase catalytic domain-containing protein</fullName>
    </recommendedName>
</protein>
<dbReference type="KEGG" id="hvg:123407749"/>
<dbReference type="Pfam" id="PF00326">
    <property type="entry name" value="Peptidase_S9"/>
    <property type="match status" value="1"/>
</dbReference>
<reference evidence="3" key="3">
    <citation type="submission" date="2022-01" db="UniProtKB">
        <authorList>
            <consortium name="EnsemblPlants"/>
        </authorList>
    </citation>
    <scope>IDENTIFICATION</scope>
    <source>
        <strain evidence="3">subsp. vulgare</strain>
    </source>
</reference>
<dbReference type="SMR" id="A0A8I6Z0R8"/>
<evidence type="ECO:0000313" key="3">
    <source>
        <dbReference type="EnsemblPlants" id="HORVU.MOREX.r3.7HG0664070.2"/>
    </source>
</evidence>
<dbReference type="OMA" id="GYTTLCA"/>
<dbReference type="PANTHER" id="PTHR43056">
    <property type="entry name" value="PEPTIDASE S9 PROLYL OLIGOPEPTIDASE"/>
    <property type="match status" value="1"/>
</dbReference>
<feature type="domain" description="Peptidase S9 prolyl oligopeptidase catalytic" evidence="2">
    <location>
        <begin position="499"/>
        <end position="699"/>
    </location>
</feature>
<evidence type="ECO:0000259" key="2">
    <source>
        <dbReference type="Pfam" id="PF00326"/>
    </source>
</evidence>
<name>A0A8I6Z0R8_HORVV</name>
<dbReference type="OrthoDB" id="416344at2759"/>
<dbReference type="SUPFAM" id="SSF82171">
    <property type="entry name" value="DPP6 N-terminal domain-like"/>
    <property type="match status" value="1"/>
</dbReference>
<dbReference type="AlphaFoldDB" id="A0A8I6Z0R8"/>
<reference evidence="4" key="1">
    <citation type="journal article" date="2012" name="Nature">
        <title>A physical, genetic and functional sequence assembly of the barley genome.</title>
        <authorList>
            <consortium name="The International Barley Genome Sequencing Consortium"/>
            <person name="Mayer K.F."/>
            <person name="Waugh R."/>
            <person name="Brown J.W."/>
            <person name="Schulman A."/>
            <person name="Langridge P."/>
            <person name="Platzer M."/>
            <person name="Fincher G.B."/>
            <person name="Muehlbauer G.J."/>
            <person name="Sato K."/>
            <person name="Close T.J."/>
            <person name="Wise R.P."/>
            <person name="Stein N."/>
        </authorList>
    </citation>
    <scope>NUCLEOTIDE SEQUENCE [LARGE SCALE GENOMIC DNA]</scope>
    <source>
        <strain evidence="4">cv. Morex</strain>
    </source>
</reference>
<gene>
    <name evidence="3" type="primary">LOC123407749</name>
</gene>
<evidence type="ECO:0000313" key="4">
    <source>
        <dbReference type="Proteomes" id="UP000011116"/>
    </source>
</evidence>
<dbReference type="EnsemblPlants" id="HORVU.MOREX.r3.7HG0664070.2">
    <property type="protein sequence ID" value="HORVU.MOREX.r3.7HG0664070.2"/>
    <property type="gene ID" value="HORVU.MOREX.r3.7HG0664070"/>
</dbReference>
<keyword evidence="4" id="KW-1185">Reference proteome</keyword>
<sequence length="716" mass="79522">MATLLASILPAACSTSAPALLLRAFPRLRLRRPLASPPRMSSSSATSPSPANAAGGEKPTAAPFGSWRSPITADVVSGASKRLGDFALAGDGRLLWIEGRPEEKGRMVIVKEDDKPVDVIPQEFAARTLAQEYGGGAFAVQDNVVVFSNYKDQRLYKQPIGTGSLPVPLTPDYGAPDVSYADGVFDPHFSRYITVMEDRRTSSLNPTTTIVSINLSNGDVHEPKVLISGNDFYASPRIDPTRKRMAWIEWGHPNMPWDKSELWVGNFSESGDLTERVCVAGNNPMLVESPAEPKWSPKGELFFVTDRGSGFWNIYKWVEHTNEVVPMYTLDAEFTRPLWVFGINSYDFLGKSNHIVFTYRRLGRSYLGVLDCDSGSVSLLDIPFSDLSNVVTGNDYFYIEGASGSIPLSIAKVTLDENKTEVINFSIVWSSSPDVMQFRSFFSTPEFIEFPTSSPGQKAYAYFYPPLNPMFQGLPDEKPPLLVKTHGGPTAETRGVLDLSVQYWTSRGWAFLDVNYGGSTGYGREYRERLLKKWGIVDVDDCCSCARFLVENGKVDEQRLCITGRSAGGYTTLASLAFRDTFKAGASLYGIGDITLLRAETHKFESHYMDNLVGNESAYYERSPINFVNKFTCPVILFQGLDDKVVPPDQARKIYKALKESGLPVALVEYEGEQHGFRKAENIKFTLEQQMVFFARTVGKFEVADDITPIKIENFD</sequence>
<dbReference type="PANTHER" id="PTHR43056:SF5">
    <property type="entry name" value="PEPTIDASE S9 PROLYL OLIGOPEPTIDASE CATALYTIC DOMAIN-CONTAINING PROTEIN"/>
    <property type="match status" value="1"/>
</dbReference>
<dbReference type="InterPro" id="IPR029058">
    <property type="entry name" value="AB_hydrolase_fold"/>
</dbReference>
<dbReference type="InterPro" id="IPR050585">
    <property type="entry name" value="Xaa-Pro_dipeptidyl-ppase/CocE"/>
</dbReference>
<dbReference type="Gene3D" id="3.40.50.1820">
    <property type="entry name" value="alpha/beta hydrolase"/>
    <property type="match status" value="1"/>
</dbReference>
<feature type="region of interest" description="Disordered" evidence="1">
    <location>
        <begin position="34"/>
        <end position="66"/>
    </location>
</feature>
<evidence type="ECO:0000256" key="1">
    <source>
        <dbReference type="SAM" id="MobiDB-lite"/>
    </source>
</evidence>
<feature type="compositionally biased region" description="Low complexity" evidence="1">
    <location>
        <begin position="34"/>
        <end position="54"/>
    </location>
</feature>
<dbReference type="Proteomes" id="UP000011116">
    <property type="component" value="Chromosome 7H"/>
</dbReference>
<reference evidence="3" key="2">
    <citation type="submission" date="2020-10" db="EMBL/GenBank/DDBJ databases">
        <authorList>
            <person name="Scholz U."/>
            <person name="Mascher M."/>
            <person name="Fiebig A."/>
        </authorList>
    </citation>
    <scope>NUCLEOTIDE SEQUENCE [LARGE SCALE GENOMIC DNA]</scope>
    <source>
        <strain evidence="3">cv. Morex</strain>
    </source>
</reference>
<dbReference type="GeneID" id="123407749"/>